<dbReference type="OrthoDB" id="289228at2759"/>
<organism evidence="3 4">
    <name type="scientific">Candidozyma pseudohaemuli</name>
    <dbReference type="NCBI Taxonomy" id="418784"/>
    <lineage>
        <taxon>Eukaryota</taxon>
        <taxon>Fungi</taxon>
        <taxon>Dikarya</taxon>
        <taxon>Ascomycota</taxon>
        <taxon>Saccharomycotina</taxon>
        <taxon>Pichiomycetes</taxon>
        <taxon>Metschnikowiaceae</taxon>
        <taxon>Candidozyma</taxon>
    </lineage>
</organism>
<dbReference type="VEuPathDB" id="FungiDB:C7M61_001562"/>
<evidence type="ECO:0000313" key="3">
    <source>
        <dbReference type="EMBL" id="PSK39757.1"/>
    </source>
</evidence>
<proteinExistence type="predicted"/>
<dbReference type="GeneID" id="36564952"/>
<dbReference type="Pfam" id="PF07534">
    <property type="entry name" value="TLD"/>
    <property type="match status" value="1"/>
</dbReference>
<dbReference type="EMBL" id="PYFQ01000002">
    <property type="protein sequence ID" value="PSK39757.1"/>
    <property type="molecule type" value="Genomic_DNA"/>
</dbReference>
<evidence type="ECO:0000313" key="4">
    <source>
        <dbReference type="Proteomes" id="UP000241107"/>
    </source>
</evidence>
<dbReference type="AlphaFoldDB" id="A0A2P7YUW8"/>
<evidence type="ECO:0000259" key="2">
    <source>
        <dbReference type="PROSITE" id="PS51886"/>
    </source>
</evidence>
<dbReference type="STRING" id="418784.A0A2P7YUW8"/>
<sequence>MGQAASNEEDTASSKLLVLELFTKEQINKYFQLRCVHLLTREELSSLASRLNVTSANDPETAISYSDVAYVLQLSNKKDQDILDVHQGFVKAVKLLTNTLLVLARLPFLQDFTDKEQLTLRGLIISSTVLLGRIRRMLGHKYNYLKLLFIAFAAASGVDQVPNSEKSDGDPEKASSLNGDDQFVVEAVRLPNGREDDEHNDFETARRIKWDTFANIKNYDDIKVEELAINGEDLVKILTLLLVVSSVPKKSHEEMQAELHKSLEEKWLEFEVAAQTLVRFFDVTIDRLNLKASSISYNQFHAGCERGLARFIIDALAKLVERSIFSSIQSEGRVQQEQETHEENTSPNSSPKKPKRKQKFQETRLVNEASLSLITLALQSAGKNVSVGTSNIVNLYNGSQSGFSIRSLELKIFKWHAPTILLVSGKRLKSKTINTNRRYQEFDQEYPRYFLANENPLRLWQGELDRITYAVFLNSPWKSSNKKNFGDEETMIVSLLPRFDYFKSKLDPVLQGQLVYFSNLGMGLGFGNDQPVNKNTIRKYLPGNVSLTIEANLEFAVFRHIRSSGPNSTNYFEKSAQQELEDDDYEDRFMITDLEVWGIGSNKELEEQRKLWEWEEKQAKARQSVNVRDMGEERAFLEMAGLIGNYGQ</sequence>
<feature type="region of interest" description="Disordered" evidence="1">
    <location>
        <begin position="331"/>
        <end position="361"/>
    </location>
</feature>
<reference evidence="3 4" key="1">
    <citation type="submission" date="2018-03" db="EMBL/GenBank/DDBJ databases">
        <title>Candida pseudohaemulonii genome assembly and annotation.</title>
        <authorList>
            <person name="Munoz J.F."/>
            <person name="Gade L.G."/>
            <person name="Chow N.A."/>
            <person name="Litvintseva A.P."/>
            <person name="Loparev V.N."/>
            <person name="Cuomo C.A."/>
        </authorList>
    </citation>
    <scope>NUCLEOTIDE SEQUENCE [LARGE SCALE GENOMIC DNA]</scope>
    <source>
        <strain evidence="3 4">B12108</strain>
    </source>
</reference>
<comment type="caution">
    <text evidence="3">The sequence shown here is derived from an EMBL/GenBank/DDBJ whole genome shotgun (WGS) entry which is preliminary data.</text>
</comment>
<dbReference type="RefSeq" id="XP_024714847.1">
    <property type="nucleotide sequence ID" value="XM_024856967.1"/>
</dbReference>
<feature type="compositionally biased region" description="Basic and acidic residues" evidence="1">
    <location>
        <begin position="334"/>
        <end position="344"/>
    </location>
</feature>
<evidence type="ECO:0000256" key="1">
    <source>
        <dbReference type="SAM" id="MobiDB-lite"/>
    </source>
</evidence>
<dbReference type="Proteomes" id="UP000241107">
    <property type="component" value="Unassembled WGS sequence"/>
</dbReference>
<gene>
    <name evidence="3" type="ORF">C7M61_001562</name>
</gene>
<feature type="domain" description="TLDc" evidence="2">
    <location>
        <begin position="364"/>
        <end position="600"/>
    </location>
</feature>
<protein>
    <recommendedName>
        <fullName evidence="2">TLDc domain-containing protein</fullName>
    </recommendedName>
</protein>
<dbReference type="InterPro" id="IPR006571">
    <property type="entry name" value="TLDc_dom"/>
</dbReference>
<dbReference type="SMART" id="SM00584">
    <property type="entry name" value="TLDc"/>
    <property type="match status" value="1"/>
</dbReference>
<accession>A0A2P7YUW8</accession>
<name>A0A2P7YUW8_9ASCO</name>
<keyword evidence="4" id="KW-1185">Reference proteome</keyword>
<dbReference type="PROSITE" id="PS51886">
    <property type="entry name" value="TLDC"/>
    <property type="match status" value="1"/>
</dbReference>